<reference evidence="10 11" key="1">
    <citation type="journal article" date="2016" name="Microbes Environ.">
        <title>Phylogenetically diverse aerobic anoxygenic phototrophic bacteria isolated from epilithic biofilms in Tama river, Japan.</title>
        <authorList>
            <person name="Hirose S."/>
            <person name="Matsuura K."/>
            <person name="Haruta S."/>
        </authorList>
    </citation>
    <scope>NUCLEOTIDE SEQUENCE [LARGE SCALE GENOMIC DNA]</scope>
    <source>
        <strain evidence="10 11">S08</strain>
    </source>
</reference>
<evidence type="ECO:0000256" key="7">
    <source>
        <dbReference type="ARBA" id="ARBA00024033"/>
    </source>
</evidence>
<feature type="transmembrane region" description="Helical" evidence="9">
    <location>
        <begin position="305"/>
        <end position="333"/>
    </location>
</feature>
<protein>
    <recommendedName>
        <fullName evidence="12">DUF2029 domain-containing protein</fullName>
    </recommendedName>
</protein>
<keyword evidence="6 9" id="KW-0472">Membrane</keyword>
<evidence type="ECO:0000256" key="8">
    <source>
        <dbReference type="SAM" id="MobiDB-lite"/>
    </source>
</evidence>
<sequence length="651" mass="68469">MTWLRDAPWLTAERARLYLLAYAVCAIALLAEMAAILAGWRDTPPADADFLSFQAAARLALAGDPALAWDRAAHAAAQTALQGTPGRYFAFFYPPTFLLICLPLGLLPLLPAFVAWVTATGAACLAALRGWFPGAGWPALLAAALSPAAVLNATHGQNAFLSAALLAVAGLSLDRRAGLAGIALASLAFKPQLGLLVIPALVAARRWKVLGAAMLAGLAWVVAAWLAFGLDAWLAFVDRLPAAGQALADGSLAVWKLQSVQAMVRSLGAAWAVAQGLQAIAALAAVAVVVLAARRRPGGMPEVALVAAAAPLATPFVLSYDLVLLLLPTAWVLAEARRDGFRAWEKTGLLAAWLLPGLSIGIGSATGVTIGAVAPAILVALVLRRLRAGWGVAQTARAPPTASVLGGGRRTSAARLGFDAARGSAPRAGGHQHEGARADQHDQRPADDQHDRLLQHCHRRHRHAEHRAHRHDPPGPGMHAGHECAQPEQQQQADLGRVVVHHAAHGWREQQQHRHQEGRPVQGLGAHQAYPPAGGGRTGPAGHDAKKPEDRRQDLPVEQVRLLGSAHPRHAEEAGDQHRHVGRFRQQDAAPGPAGGRRHGRGRRCGGGVVEFARQVQFTCRGRPGAGFGRGASGDRLAHALVSCVGVRWGA</sequence>
<feature type="region of interest" description="Disordered" evidence="8">
    <location>
        <begin position="569"/>
        <end position="604"/>
    </location>
</feature>
<dbReference type="InterPro" id="IPR018584">
    <property type="entry name" value="GT87"/>
</dbReference>
<keyword evidence="3" id="KW-0808">Transferase</keyword>
<accession>A0ABN6P7I7</accession>
<feature type="compositionally biased region" description="Basic and acidic residues" evidence="8">
    <location>
        <begin position="431"/>
        <end position="454"/>
    </location>
</feature>
<feature type="region of interest" description="Disordered" evidence="8">
    <location>
        <begin position="506"/>
        <end position="554"/>
    </location>
</feature>
<proteinExistence type="inferred from homology"/>
<gene>
    <name evidence="10" type="ORF">Rmf_36210</name>
</gene>
<keyword evidence="4 9" id="KW-0812">Transmembrane</keyword>
<evidence type="ECO:0000256" key="2">
    <source>
        <dbReference type="ARBA" id="ARBA00022475"/>
    </source>
</evidence>
<name>A0ABN6P7I7_9PROT</name>
<feature type="transmembrane region" description="Helical" evidence="9">
    <location>
        <begin position="131"/>
        <end position="151"/>
    </location>
</feature>
<keyword evidence="2" id="KW-1003">Cell membrane</keyword>
<feature type="transmembrane region" description="Helical" evidence="9">
    <location>
        <begin position="353"/>
        <end position="383"/>
    </location>
</feature>
<dbReference type="Pfam" id="PF09594">
    <property type="entry name" value="GT87"/>
    <property type="match status" value="1"/>
</dbReference>
<evidence type="ECO:0000256" key="4">
    <source>
        <dbReference type="ARBA" id="ARBA00022692"/>
    </source>
</evidence>
<feature type="transmembrane region" description="Helical" evidence="9">
    <location>
        <begin position="209"/>
        <end position="228"/>
    </location>
</feature>
<evidence type="ECO:0000256" key="5">
    <source>
        <dbReference type="ARBA" id="ARBA00022989"/>
    </source>
</evidence>
<evidence type="ECO:0000256" key="3">
    <source>
        <dbReference type="ARBA" id="ARBA00022679"/>
    </source>
</evidence>
<comment type="subcellular location">
    <subcellularLocation>
        <location evidence="1">Cell membrane</location>
        <topology evidence="1">Multi-pass membrane protein</topology>
    </subcellularLocation>
</comment>
<dbReference type="Proteomes" id="UP000831327">
    <property type="component" value="Chromosome"/>
</dbReference>
<feature type="transmembrane region" description="Helical" evidence="9">
    <location>
        <begin position="20"/>
        <end position="40"/>
    </location>
</feature>
<feature type="compositionally biased region" description="Basic and acidic residues" evidence="8">
    <location>
        <begin position="506"/>
        <end position="518"/>
    </location>
</feature>
<feature type="transmembrane region" description="Helical" evidence="9">
    <location>
        <begin position="97"/>
        <end position="119"/>
    </location>
</feature>
<evidence type="ECO:0000256" key="1">
    <source>
        <dbReference type="ARBA" id="ARBA00004651"/>
    </source>
</evidence>
<keyword evidence="5 9" id="KW-1133">Transmembrane helix</keyword>
<feature type="region of interest" description="Disordered" evidence="8">
    <location>
        <begin position="422"/>
        <end position="493"/>
    </location>
</feature>
<feature type="transmembrane region" description="Helical" evidence="9">
    <location>
        <begin position="269"/>
        <end position="293"/>
    </location>
</feature>
<keyword evidence="11" id="KW-1185">Reference proteome</keyword>
<evidence type="ECO:0008006" key="12">
    <source>
        <dbReference type="Google" id="ProtNLM"/>
    </source>
</evidence>
<dbReference type="EMBL" id="AP025637">
    <property type="protein sequence ID" value="BDG73692.1"/>
    <property type="molecule type" value="Genomic_DNA"/>
</dbReference>
<feature type="compositionally biased region" description="Basic and acidic residues" evidence="8">
    <location>
        <begin position="543"/>
        <end position="554"/>
    </location>
</feature>
<organism evidence="10 11">
    <name type="scientific">Roseomonas fluvialis</name>
    <dbReference type="NCBI Taxonomy" id="1750527"/>
    <lineage>
        <taxon>Bacteria</taxon>
        <taxon>Pseudomonadati</taxon>
        <taxon>Pseudomonadota</taxon>
        <taxon>Alphaproteobacteria</taxon>
        <taxon>Acetobacterales</taxon>
        <taxon>Roseomonadaceae</taxon>
        <taxon>Roseomonas</taxon>
    </lineage>
</organism>
<dbReference type="RefSeq" id="WP_244407906.1">
    <property type="nucleotide sequence ID" value="NZ_AP025637.1"/>
</dbReference>
<evidence type="ECO:0000256" key="6">
    <source>
        <dbReference type="ARBA" id="ARBA00023136"/>
    </source>
</evidence>
<evidence type="ECO:0000256" key="9">
    <source>
        <dbReference type="SAM" id="Phobius"/>
    </source>
</evidence>
<comment type="similarity">
    <text evidence="7">Belongs to the glycosyltransferase 87 family.</text>
</comment>
<feature type="compositionally biased region" description="Basic residues" evidence="8">
    <location>
        <begin position="455"/>
        <end position="470"/>
    </location>
</feature>
<feature type="transmembrane region" description="Helical" evidence="9">
    <location>
        <begin position="179"/>
        <end position="202"/>
    </location>
</feature>
<feature type="compositionally biased region" description="Basic and acidic residues" evidence="8">
    <location>
        <begin position="569"/>
        <end position="579"/>
    </location>
</feature>
<evidence type="ECO:0000313" key="11">
    <source>
        <dbReference type="Proteomes" id="UP000831327"/>
    </source>
</evidence>
<evidence type="ECO:0000313" key="10">
    <source>
        <dbReference type="EMBL" id="BDG73692.1"/>
    </source>
</evidence>